<proteinExistence type="predicted"/>
<dbReference type="Proteomes" id="UP000481861">
    <property type="component" value="Unassembled WGS sequence"/>
</dbReference>
<sequence>MLRAVVGSGALVSWVCCWGGGNRVLLALVWVTHTWFRLGGYVSISRPRNQTLTSVSCRFSSKFAWPLMPQQHRQPHTYERVRAIIRQFIRSVL</sequence>
<dbReference type="AlphaFoldDB" id="A0A7C8I1L7"/>
<accession>A0A7C8I1L7</accession>
<gene>
    <name evidence="1" type="ORF">BDV95DRAFT_579837</name>
</gene>
<name>A0A7C8I1L7_9PLEO</name>
<organism evidence="1 2">
    <name type="scientific">Massariosphaeria phaeospora</name>
    <dbReference type="NCBI Taxonomy" id="100035"/>
    <lineage>
        <taxon>Eukaryota</taxon>
        <taxon>Fungi</taxon>
        <taxon>Dikarya</taxon>
        <taxon>Ascomycota</taxon>
        <taxon>Pezizomycotina</taxon>
        <taxon>Dothideomycetes</taxon>
        <taxon>Pleosporomycetidae</taxon>
        <taxon>Pleosporales</taxon>
        <taxon>Pleosporales incertae sedis</taxon>
        <taxon>Massariosphaeria</taxon>
    </lineage>
</organism>
<keyword evidence="2" id="KW-1185">Reference proteome</keyword>
<dbReference type="EMBL" id="JAADJZ010000019">
    <property type="protein sequence ID" value="KAF2868428.1"/>
    <property type="molecule type" value="Genomic_DNA"/>
</dbReference>
<evidence type="ECO:0000313" key="1">
    <source>
        <dbReference type="EMBL" id="KAF2868428.1"/>
    </source>
</evidence>
<reference evidence="1 2" key="1">
    <citation type="submission" date="2020-01" db="EMBL/GenBank/DDBJ databases">
        <authorList>
            <consortium name="DOE Joint Genome Institute"/>
            <person name="Haridas S."/>
            <person name="Albert R."/>
            <person name="Binder M."/>
            <person name="Bloem J."/>
            <person name="Labutti K."/>
            <person name="Salamov A."/>
            <person name="Andreopoulos B."/>
            <person name="Baker S.E."/>
            <person name="Barry K."/>
            <person name="Bills G."/>
            <person name="Bluhm B.H."/>
            <person name="Cannon C."/>
            <person name="Castanera R."/>
            <person name="Culley D.E."/>
            <person name="Daum C."/>
            <person name="Ezra D."/>
            <person name="Gonzalez J.B."/>
            <person name="Henrissat B."/>
            <person name="Kuo A."/>
            <person name="Liang C."/>
            <person name="Lipzen A."/>
            <person name="Lutzoni F."/>
            <person name="Magnuson J."/>
            <person name="Mondo S."/>
            <person name="Nolan M."/>
            <person name="Ohm R."/>
            <person name="Pangilinan J."/>
            <person name="Park H.-J.H."/>
            <person name="Ramirez L."/>
            <person name="Alfaro M."/>
            <person name="Sun H."/>
            <person name="Tritt A."/>
            <person name="Yoshinaga Y."/>
            <person name="Zwiers L.-H.L."/>
            <person name="Turgeon B.G."/>
            <person name="Goodwin S.B."/>
            <person name="Spatafora J.W."/>
            <person name="Crous P.W."/>
            <person name="Grigoriev I.V."/>
        </authorList>
    </citation>
    <scope>NUCLEOTIDE SEQUENCE [LARGE SCALE GENOMIC DNA]</scope>
    <source>
        <strain evidence="1 2">CBS 611.86</strain>
    </source>
</reference>
<comment type="caution">
    <text evidence="1">The sequence shown here is derived from an EMBL/GenBank/DDBJ whole genome shotgun (WGS) entry which is preliminary data.</text>
</comment>
<evidence type="ECO:0000313" key="2">
    <source>
        <dbReference type="Proteomes" id="UP000481861"/>
    </source>
</evidence>
<protein>
    <submittedName>
        <fullName evidence="1">Uncharacterized protein</fullName>
    </submittedName>
</protein>